<proteinExistence type="predicted"/>
<organism evidence="1">
    <name type="scientific">Anguilla anguilla</name>
    <name type="common">European freshwater eel</name>
    <name type="synonym">Muraena anguilla</name>
    <dbReference type="NCBI Taxonomy" id="7936"/>
    <lineage>
        <taxon>Eukaryota</taxon>
        <taxon>Metazoa</taxon>
        <taxon>Chordata</taxon>
        <taxon>Craniata</taxon>
        <taxon>Vertebrata</taxon>
        <taxon>Euteleostomi</taxon>
        <taxon>Actinopterygii</taxon>
        <taxon>Neopterygii</taxon>
        <taxon>Teleostei</taxon>
        <taxon>Anguilliformes</taxon>
        <taxon>Anguillidae</taxon>
        <taxon>Anguilla</taxon>
    </lineage>
</organism>
<accession>A0A0E9Y2L8</accession>
<dbReference type="EMBL" id="GBXM01000204">
    <property type="protein sequence ID" value="JAI08374.1"/>
    <property type="molecule type" value="Transcribed_RNA"/>
</dbReference>
<reference evidence="1" key="2">
    <citation type="journal article" date="2015" name="Fish Shellfish Immunol.">
        <title>Early steps in the European eel (Anguilla anguilla)-Vibrio vulnificus interaction in the gills: Role of the RtxA13 toxin.</title>
        <authorList>
            <person name="Callol A."/>
            <person name="Pajuelo D."/>
            <person name="Ebbesson L."/>
            <person name="Teles M."/>
            <person name="MacKenzie S."/>
            <person name="Amaro C."/>
        </authorList>
    </citation>
    <scope>NUCLEOTIDE SEQUENCE</scope>
</reference>
<evidence type="ECO:0000313" key="1">
    <source>
        <dbReference type="EMBL" id="JAI08374.1"/>
    </source>
</evidence>
<protein>
    <submittedName>
        <fullName evidence="1">Uncharacterized protein</fullName>
    </submittedName>
</protein>
<dbReference type="AlphaFoldDB" id="A0A0E9Y2L8"/>
<reference evidence="1" key="1">
    <citation type="submission" date="2014-11" db="EMBL/GenBank/DDBJ databases">
        <authorList>
            <person name="Amaro Gonzalez C."/>
        </authorList>
    </citation>
    <scope>NUCLEOTIDE SEQUENCE</scope>
</reference>
<sequence length="17" mass="1919">MILISCPWVSLTFLAPQ</sequence>
<name>A0A0E9Y2L8_ANGAN</name>